<keyword evidence="8" id="KW-0675">Receptor</keyword>
<evidence type="ECO:0000256" key="5">
    <source>
        <dbReference type="ARBA" id="ARBA00023180"/>
    </source>
</evidence>
<feature type="transmembrane region" description="Helical" evidence="7">
    <location>
        <begin position="90"/>
        <end position="112"/>
    </location>
</feature>
<sequence>MVKELYQITVQKWRYFTHFTNYIEWCCYISALFYVSSYLEGQNIFKRSMALWPLATTVILLSYTSLILFLRRFTYSGIYISMFIEVTKTLFKVLIIFTPIIFAFSLAFFLLLKEQVGLAVGDIDSIQRNANMRRLAMQVEFATDIDQRYPRWLRGYFQRSVLY</sequence>
<dbReference type="AlphaFoldDB" id="A0A9W9ZUF1"/>
<keyword evidence="6" id="KW-0407">Ion channel</keyword>
<dbReference type="GO" id="GO:1902495">
    <property type="term" value="C:transmembrane transporter complex"/>
    <property type="evidence" value="ECO:0007669"/>
    <property type="project" value="TreeGrafter"/>
</dbReference>
<dbReference type="PANTHER" id="PTHR47143">
    <property type="entry name" value="TRANSIENT RECEPTOR POTENTIAL CATION CHANNEL PROTEIN PAINLESS"/>
    <property type="match status" value="1"/>
</dbReference>
<name>A0A9W9ZUF1_9CNID</name>
<dbReference type="InterPro" id="IPR052076">
    <property type="entry name" value="TRP_cation_channel"/>
</dbReference>
<keyword evidence="4" id="KW-0406">Ion transport</keyword>
<evidence type="ECO:0000313" key="9">
    <source>
        <dbReference type="Proteomes" id="UP001163046"/>
    </source>
</evidence>
<keyword evidence="3" id="KW-0040">ANK repeat</keyword>
<keyword evidence="5" id="KW-0325">Glycoprotein</keyword>
<comment type="caution">
    <text evidence="8">The sequence shown here is derived from an EMBL/GenBank/DDBJ whole genome shotgun (WGS) entry which is preliminary data.</text>
</comment>
<evidence type="ECO:0000313" key="8">
    <source>
        <dbReference type="EMBL" id="KAJ7387700.1"/>
    </source>
</evidence>
<feature type="transmembrane region" description="Helical" evidence="7">
    <location>
        <begin position="22"/>
        <end position="39"/>
    </location>
</feature>
<keyword evidence="2" id="KW-0677">Repeat</keyword>
<accession>A0A9W9ZUF1</accession>
<dbReference type="GO" id="GO:0005216">
    <property type="term" value="F:monoatomic ion channel activity"/>
    <property type="evidence" value="ECO:0007669"/>
    <property type="project" value="InterPro"/>
</dbReference>
<protein>
    <submittedName>
        <fullName evidence="8">Transient receptor putative cation channel sub A member 1</fullName>
    </submittedName>
</protein>
<dbReference type="Proteomes" id="UP001163046">
    <property type="component" value="Unassembled WGS sequence"/>
</dbReference>
<keyword evidence="7" id="KW-0472">Membrane</keyword>
<evidence type="ECO:0000256" key="4">
    <source>
        <dbReference type="ARBA" id="ARBA00023065"/>
    </source>
</evidence>
<dbReference type="EMBL" id="MU825873">
    <property type="protein sequence ID" value="KAJ7387700.1"/>
    <property type="molecule type" value="Genomic_DNA"/>
</dbReference>
<evidence type="ECO:0000256" key="3">
    <source>
        <dbReference type="ARBA" id="ARBA00023043"/>
    </source>
</evidence>
<feature type="transmembrane region" description="Helical" evidence="7">
    <location>
        <begin position="51"/>
        <end position="70"/>
    </location>
</feature>
<gene>
    <name evidence="8" type="primary">TRPA1_2</name>
    <name evidence="8" type="ORF">OS493_001042</name>
</gene>
<keyword evidence="9" id="KW-1185">Reference proteome</keyword>
<keyword evidence="7" id="KW-1133">Transmembrane helix</keyword>
<evidence type="ECO:0000256" key="2">
    <source>
        <dbReference type="ARBA" id="ARBA00022737"/>
    </source>
</evidence>
<evidence type="ECO:0000256" key="6">
    <source>
        <dbReference type="ARBA" id="ARBA00023303"/>
    </source>
</evidence>
<evidence type="ECO:0000256" key="7">
    <source>
        <dbReference type="SAM" id="Phobius"/>
    </source>
</evidence>
<organism evidence="8 9">
    <name type="scientific">Desmophyllum pertusum</name>
    <dbReference type="NCBI Taxonomy" id="174260"/>
    <lineage>
        <taxon>Eukaryota</taxon>
        <taxon>Metazoa</taxon>
        <taxon>Cnidaria</taxon>
        <taxon>Anthozoa</taxon>
        <taxon>Hexacorallia</taxon>
        <taxon>Scleractinia</taxon>
        <taxon>Caryophylliina</taxon>
        <taxon>Caryophylliidae</taxon>
        <taxon>Desmophyllum</taxon>
    </lineage>
</organism>
<evidence type="ECO:0000256" key="1">
    <source>
        <dbReference type="ARBA" id="ARBA00022448"/>
    </source>
</evidence>
<proteinExistence type="predicted"/>
<dbReference type="OrthoDB" id="1661883at2759"/>
<reference evidence="8" key="1">
    <citation type="submission" date="2023-01" db="EMBL/GenBank/DDBJ databases">
        <title>Genome assembly of the deep-sea coral Lophelia pertusa.</title>
        <authorList>
            <person name="Herrera S."/>
            <person name="Cordes E."/>
        </authorList>
    </citation>
    <scope>NUCLEOTIDE SEQUENCE</scope>
    <source>
        <strain evidence="8">USNM1676648</strain>
        <tissue evidence="8">Polyp</tissue>
    </source>
</reference>
<keyword evidence="1" id="KW-0813">Transport</keyword>
<keyword evidence="7" id="KW-0812">Transmembrane</keyword>
<dbReference type="PANTHER" id="PTHR47143:SF1">
    <property type="entry name" value="ION_TRANS DOMAIN-CONTAINING PROTEIN"/>
    <property type="match status" value="1"/>
</dbReference>